<evidence type="ECO:0000313" key="2">
    <source>
        <dbReference type="Proteomes" id="UP001359485"/>
    </source>
</evidence>
<protein>
    <submittedName>
        <fullName evidence="1">Uncharacterized protein</fullName>
    </submittedName>
</protein>
<dbReference type="Proteomes" id="UP001359485">
    <property type="component" value="Unassembled WGS sequence"/>
</dbReference>
<sequence length="94" mass="10350">MAEKSLCNGGGMPINVYAAIKRDLGELVKTLVMGGSGRISEEQSERQELKVHLLADENDGKSQEGGTGKRGRRITKYIHFTTMRIVEITKLKSS</sequence>
<reference evidence="1 2" key="1">
    <citation type="submission" date="2023-09" db="EMBL/GenBank/DDBJ databases">
        <title>Genomes of two closely related lineages of the louse Polyplax serrata with different host specificities.</title>
        <authorList>
            <person name="Martinu J."/>
            <person name="Tarabai H."/>
            <person name="Stefka J."/>
            <person name="Hypsa V."/>
        </authorList>
    </citation>
    <scope>NUCLEOTIDE SEQUENCE [LARGE SCALE GENOMIC DNA]</scope>
    <source>
        <strain evidence="1">98ZLc_SE</strain>
    </source>
</reference>
<name>A0ABR1BD26_POLSC</name>
<keyword evidence="2" id="KW-1185">Reference proteome</keyword>
<comment type="caution">
    <text evidence="1">The sequence shown here is derived from an EMBL/GenBank/DDBJ whole genome shotgun (WGS) entry which is preliminary data.</text>
</comment>
<accession>A0ABR1BD26</accession>
<gene>
    <name evidence="1" type="ORF">RUM44_008743</name>
</gene>
<organism evidence="1 2">
    <name type="scientific">Polyplax serrata</name>
    <name type="common">Common mouse louse</name>
    <dbReference type="NCBI Taxonomy" id="468196"/>
    <lineage>
        <taxon>Eukaryota</taxon>
        <taxon>Metazoa</taxon>
        <taxon>Ecdysozoa</taxon>
        <taxon>Arthropoda</taxon>
        <taxon>Hexapoda</taxon>
        <taxon>Insecta</taxon>
        <taxon>Pterygota</taxon>
        <taxon>Neoptera</taxon>
        <taxon>Paraneoptera</taxon>
        <taxon>Psocodea</taxon>
        <taxon>Troctomorpha</taxon>
        <taxon>Phthiraptera</taxon>
        <taxon>Anoplura</taxon>
        <taxon>Polyplacidae</taxon>
        <taxon>Polyplax</taxon>
    </lineage>
</organism>
<evidence type="ECO:0000313" key="1">
    <source>
        <dbReference type="EMBL" id="KAK6638314.1"/>
    </source>
</evidence>
<dbReference type="EMBL" id="JAWJWF010000002">
    <property type="protein sequence ID" value="KAK6638314.1"/>
    <property type="molecule type" value="Genomic_DNA"/>
</dbReference>
<proteinExistence type="predicted"/>